<dbReference type="InterPro" id="IPR038255">
    <property type="entry name" value="PBS_linker_sf"/>
</dbReference>
<dbReference type="AlphaFoldDB" id="A0A2N8RFW3"/>
<sequence length="152" mass="16373">MVAAAKDGSATVTAINAEVFSFNDNENIMVTANETNANAMRLYQGLFDRSADVEGAQYWLDLLDNGTLTLKQVAEYFLISPEFQTQGEQSNDEFVEMLYNNALNRASDAEGKEFWVGALDAGLDHSTVLIGFVGSAGAAVEIDNVLIVPGLV</sequence>
<comment type="caution">
    <text evidence="2">The sequence shown here is derived from an EMBL/GenBank/DDBJ whole genome shotgun (WGS) entry which is preliminary data.</text>
</comment>
<name>A0A2N8RFW3_STUST</name>
<evidence type="ECO:0000313" key="3">
    <source>
        <dbReference type="Proteomes" id="UP000236003"/>
    </source>
</evidence>
<dbReference type="Gene3D" id="1.10.3130.20">
    <property type="entry name" value="Phycobilisome linker domain"/>
    <property type="match status" value="1"/>
</dbReference>
<proteinExistence type="predicted"/>
<dbReference type="InterPro" id="IPR025282">
    <property type="entry name" value="DUF4214"/>
</dbReference>
<evidence type="ECO:0000313" key="2">
    <source>
        <dbReference type="EMBL" id="PNF59977.1"/>
    </source>
</evidence>
<reference evidence="2 3" key="1">
    <citation type="submission" date="2018-01" db="EMBL/GenBank/DDBJ databases">
        <title>Denitrification phenotypes of diverse strains of Pseudomonas stutzeri.</title>
        <authorList>
            <person name="Milligan D.A."/>
            <person name="Bergaust L."/>
            <person name="Bakken L.R."/>
            <person name="Frostegard A."/>
        </authorList>
    </citation>
    <scope>NUCLEOTIDE SEQUENCE [LARGE SCALE GENOMIC DNA]</scope>
    <source>
        <strain evidence="2 3">CCUG 44592</strain>
    </source>
</reference>
<dbReference type="EMBL" id="POUM01000006">
    <property type="protein sequence ID" value="PNF59977.1"/>
    <property type="molecule type" value="Genomic_DNA"/>
</dbReference>
<feature type="domain" description="DUF4214" evidence="1">
    <location>
        <begin position="74"/>
        <end position="136"/>
    </location>
</feature>
<evidence type="ECO:0000259" key="1">
    <source>
        <dbReference type="Pfam" id="PF13946"/>
    </source>
</evidence>
<dbReference type="Pfam" id="PF13946">
    <property type="entry name" value="DUF4214"/>
    <property type="match status" value="1"/>
</dbReference>
<dbReference type="Proteomes" id="UP000236003">
    <property type="component" value="Unassembled WGS sequence"/>
</dbReference>
<gene>
    <name evidence="2" type="ORF">CXK99_09155</name>
</gene>
<protein>
    <recommendedName>
        <fullName evidence="1">DUF4214 domain-containing protein</fullName>
    </recommendedName>
</protein>
<organism evidence="2 3">
    <name type="scientific">Stutzerimonas stutzeri</name>
    <name type="common">Pseudomonas stutzeri</name>
    <dbReference type="NCBI Taxonomy" id="316"/>
    <lineage>
        <taxon>Bacteria</taxon>
        <taxon>Pseudomonadati</taxon>
        <taxon>Pseudomonadota</taxon>
        <taxon>Gammaproteobacteria</taxon>
        <taxon>Pseudomonadales</taxon>
        <taxon>Pseudomonadaceae</taxon>
        <taxon>Stutzerimonas</taxon>
    </lineage>
</organism>
<accession>A0A2N8RFW3</accession>